<evidence type="ECO:0000313" key="2">
    <source>
        <dbReference type="EMBL" id="WCR04703.1"/>
    </source>
</evidence>
<evidence type="ECO:0000256" key="1">
    <source>
        <dbReference type="SAM" id="MobiDB-lite"/>
    </source>
</evidence>
<proteinExistence type="predicted"/>
<feature type="region of interest" description="Disordered" evidence="1">
    <location>
        <begin position="38"/>
        <end position="58"/>
    </location>
</feature>
<protein>
    <submittedName>
        <fullName evidence="2">Uncharacterized protein</fullName>
    </submittedName>
</protein>
<keyword evidence="3" id="KW-1185">Reference proteome</keyword>
<feature type="compositionally biased region" description="Basic and acidic residues" evidence="1">
    <location>
        <begin position="1"/>
        <end position="14"/>
    </location>
</feature>
<dbReference type="Proteomes" id="UP001215549">
    <property type="component" value="Chromosome"/>
</dbReference>
<organism evidence="2 3">
    <name type="scientific">Paracoccus saliphilus</name>
    <dbReference type="NCBI Taxonomy" id="405559"/>
    <lineage>
        <taxon>Bacteria</taxon>
        <taxon>Pseudomonadati</taxon>
        <taxon>Pseudomonadota</taxon>
        <taxon>Alphaproteobacteria</taxon>
        <taxon>Rhodobacterales</taxon>
        <taxon>Paracoccaceae</taxon>
        <taxon>Paracoccus</taxon>
    </lineage>
</organism>
<evidence type="ECO:0000313" key="3">
    <source>
        <dbReference type="Proteomes" id="UP001215549"/>
    </source>
</evidence>
<dbReference type="RefSeq" id="WP_176011443.1">
    <property type="nucleotide sequence ID" value="NZ_CP067140.1"/>
</dbReference>
<sequence length="58" mass="6104">MTDHIRCRNRDRSPSRTAEPVSRFGAVLADQVVTVEIEGQGALPPSGPSGPDSPGIFA</sequence>
<gene>
    <name evidence="2" type="ORF">JHX88_08295</name>
</gene>
<feature type="compositionally biased region" description="Low complexity" evidence="1">
    <location>
        <begin position="49"/>
        <end position="58"/>
    </location>
</feature>
<dbReference type="EMBL" id="CP067140">
    <property type="protein sequence ID" value="WCR04703.1"/>
    <property type="molecule type" value="Genomic_DNA"/>
</dbReference>
<reference evidence="2 3" key="1">
    <citation type="submission" date="2021-01" db="EMBL/GenBank/DDBJ databases">
        <title>Biogeographic distribution of Paracoccus.</title>
        <authorList>
            <person name="Hollensteiner J."/>
            <person name="Leineberger J."/>
            <person name="Brinkhoff T."/>
            <person name="Daniel R."/>
        </authorList>
    </citation>
    <scope>NUCLEOTIDE SEQUENCE [LARGE SCALE GENOMIC DNA]</scope>
    <source>
        <strain evidence="2 3">DSM 18447</strain>
    </source>
</reference>
<accession>A0ABY7SDR1</accession>
<feature type="region of interest" description="Disordered" evidence="1">
    <location>
        <begin position="1"/>
        <end position="22"/>
    </location>
</feature>
<name>A0ABY7SDR1_9RHOB</name>